<feature type="region of interest" description="Disordered" evidence="1">
    <location>
        <begin position="327"/>
        <end position="418"/>
    </location>
</feature>
<evidence type="ECO:0000256" key="1">
    <source>
        <dbReference type="SAM" id="MobiDB-lite"/>
    </source>
</evidence>
<evidence type="ECO:0000313" key="3">
    <source>
        <dbReference type="Proteomes" id="UP000664545"/>
    </source>
</evidence>
<comment type="caution">
    <text evidence="2">The sequence shown here is derived from an EMBL/GenBank/DDBJ whole genome shotgun (WGS) entry which is preliminary data.</text>
</comment>
<gene>
    <name evidence="2" type="ORF">JYB65_11050</name>
</gene>
<evidence type="ECO:0000313" key="2">
    <source>
        <dbReference type="EMBL" id="MBN7773900.1"/>
    </source>
</evidence>
<feature type="compositionally biased region" description="Low complexity" evidence="1">
    <location>
        <begin position="175"/>
        <end position="191"/>
    </location>
</feature>
<dbReference type="Proteomes" id="UP000664545">
    <property type="component" value="Unassembled WGS sequence"/>
</dbReference>
<keyword evidence="3" id="KW-1185">Reference proteome</keyword>
<reference evidence="2" key="1">
    <citation type="submission" date="2021-02" db="EMBL/GenBank/DDBJ databases">
        <title>Abyssanaerobacter marinus gen.nov., sp., nov, anaerobic bacterium isolated from the Onnuri vent field of Indian Ocean and suggestion of Mogibacteriaceae fam. nov., and proposal of reclassification of ambiguous this family's genus member.</title>
        <authorList>
            <person name="Kim Y.J."/>
            <person name="Yang J.-A."/>
        </authorList>
    </citation>
    <scope>NUCLEOTIDE SEQUENCE</scope>
    <source>
        <strain evidence="2">DSM 2634</strain>
    </source>
</reference>
<feature type="compositionally biased region" description="Polar residues" evidence="1">
    <location>
        <begin position="345"/>
        <end position="377"/>
    </location>
</feature>
<feature type="compositionally biased region" description="Polar residues" evidence="1">
    <location>
        <begin position="716"/>
        <end position="727"/>
    </location>
</feature>
<feature type="region of interest" description="Disordered" evidence="1">
    <location>
        <begin position="175"/>
        <end position="201"/>
    </location>
</feature>
<dbReference type="InterPro" id="IPR025584">
    <property type="entry name" value="Cthe_2159"/>
</dbReference>
<feature type="compositionally biased region" description="Gly residues" evidence="1">
    <location>
        <begin position="333"/>
        <end position="344"/>
    </location>
</feature>
<feature type="compositionally biased region" description="Low complexity" evidence="1">
    <location>
        <begin position="705"/>
        <end position="715"/>
    </location>
</feature>
<dbReference type="EMBL" id="JAFJZZ010000005">
    <property type="protein sequence ID" value="MBN7773900.1"/>
    <property type="molecule type" value="Genomic_DNA"/>
</dbReference>
<dbReference type="RefSeq" id="WP_206582740.1">
    <property type="nucleotide sequence ID" value="NZ_JAFJZZ010000005.1"/>
</dbReference>
<feature type="compositionally biased region" description="Polar residues" evidence="1">
    <location>
        <begin position="399"/>
        <end position="412"/>
    </location>
</feature>
<organism evidence="2 3">
    <name type="scientific">Clostridium aminobutyricum</name>
    <dbReference type="NCBI Taxonomy" id="33953"/>
    <lineage>
        <taxon>Bacteria</taxon>
        <taxon>Bacillati</taxon>
        <taxon>Bacillota</taxon>
        <taxon>Clostridia</taxon>
        <taxon>Eubacteriales</taxon>
        <taxon>Clostridiaceae</taxon>
        <taxon>Clostridium</taxon>
    </lineage>
</organism>
<sequence>MTDKSKKILAGVLVAVLITGSLLISAFSFDSESEAASKSSNINLYSSDEELAAMVKKATSIKTYSDYKDGEYQAVTLNGNSIEFKGTGAQVSGTDLLITEPGTYVISGTLEDGSIIVDSSAEDNVRLVLENANITCKDGAAVYVKECGKNVILSLPEGTDNSITDGSVYQNEYVTTSQSETSAATTGAVSTSEEETDTKTEPSAAIFSKSDLIINGTGALTVNANYNDGITGKDDIEIIGVTLVINAADDGIVGKDSVAIGGGNITIQAAGDGIKSTNSKDAAKGYIVIADGAFKLSTGNDGIQAESTLLIVDGTYDITTGEGAAAAASKNDMGGGMPLGGNDSGGNMTPSVMNGQATSPGTNSQATSPDANSQGSSGRPARPEGSGGMGQQPQMQQPKTTSGDAISSNTTAEETESMKALKAGSRIVIQDGDFTIDSQDDAVHSNGTFAMATPNIEIASGDDGLHADTSIDIYGGKVNITQSYEGIESAKITINDGKITVVASDDGINVAGGNDSSSMGGPQGTDSFTQTSESEQTLTINGGTIDVNASGDGLDMNGSGYMTGGIVTVSGPTNNGNAALDYDGVFEVTGGTLLAVGASGMAQTPSSGTTINTVATMVDVQAAGTEVKLVNSEGETVLSFTPEKEFSHIVISSSLIQSGESYKIVAGDTELASFTSDSVVTNLSASEAGMGGGMMRQDRMNGQRSTSTQNQTTTNDAVTTQNSTTRK</sequence>
<dbReference type="Pfam" id="PF14262">
    <property type="entry name" value="Cthe_2159"/>
    <property type="match status" value="1"/>
</dbReference>
<accession>A0A939DA34</accession>
<proteinExistence type="predicted"/>
<protein>
    <submittedName>
        <fullName evidence="2">Carbohydrate-binding domain-containing protein</fullName>
    </submittedName>
</protein>
<dbReference type="AlphaFoldDB" id="A0A939DA34"/>
<feature type="region of interest" description="Disordered" evidence="1">
    <location>
        <begin position="685"/>
        <end position="727"/>
    </location>
</feature>
<name>A0A939DA34_CLOAM</name>